<accession>S7UGJ9</accession>
<dbReference type="PATRIC" id="fig|1121439.3.peg.1751"/>
<name>S7UGJ9_9BACT</name>
<sequence length="117" mass="12658">MQCRHHFIDAFMTRCPRAPRRFSLPGLLLAGLLLVGSVPAAWAEGHGGYTPNPDTAPDRRDVQMGTGGRQGAPFIGQDPVTGDQVMETAPRPPVDQPAHNATIEIKEVKPVIIWPGK</sequence>
<evidence type="ECO:0000313" key="2">
    <source>
        <dbReference type="EMBL" id="EPR32959.1"/>
    </source>
</evidence>
<organism evidence="2 3">
    <name type="scientific">Alkalidesulfovibrio alkalitolerans DSM 16529</name>
    <dbReference type="NCBI Taxonomy" id="1121439"/>
    <lineage>
        <taxon>Bacteria</taxon>
        <taxon>Pseudomonadati</taxon>
        <taxon>Thermodesulfobacteriota</taxon>
        <taxon>Desulfovibrionia</taxon>
        <taxon>Desulfovibrionales</taxon>
        <taxon>Desulfovibrionaceae</taxon>
        <taxon>Alkalidesulfovibrio</taxon>
    </lineage>
</organism>
<dbReference type="eggNOG" id="ENOG5031K82">
    <property type="taxonomic scope" value="Bacteria"/>
</dbReference>
<dbReference type="Proteomes" id="UP000014975">
    <property type="component" value="Unassembled WGS sequence"/>
</dbReference>
<proteinExistence type="predicted"/>
<feature type="region of interest" description="Disordered" evidence="1">
    <location>
        <begin position="46"/>
        <end position="100"/>
    </location>
</feature>
<reference evidence="2 3" key="1">
    <citation type="journal article" date="2013" name="Genome Announc.">
        <title>Draft genome sequences for three mercury-methylating, sulfate-reducing bacteria.</title>
        <authorList>
            <person name="Brown S.D."/>
            <person name="Hurt R.A.Jr."/>
            <person name="Gilmour C.C."/>
            <person name="Elias D.A."/>
        </authorList>
    </citation>
    <scope>NUCLEOTIDE SEQUENCE [LARGE SCALE GENOMIC DNA]</scope>
    <source>
        <strain evidence="2 3">DSM 16529</strain>
    </source>
</reference>
<dbReference type="EMBL" id="ATHI01000026">
    <property type="protein sequence ID" value="EPR32959.1"/>
    <property type="molecule type" value="Genomic_DNA"/>
</dbReference>
<evidence type="ECO:0000256" key="1">
    <source>
        <dbReference type="SAM" id="MobiDB-lite"/>
    </source>
</evidence>
<keyword evidence="3" id="KW-1185">Reference proteome</keyword>
<evidence type="ECO:0000313" key="3">
    <source>
        <dbReference type="Proteomes" id="UP000014975"/>
    </source>
</evidence>
<comment type="caution">
    <text evidence="2">The sequence shown here is derived from an EMBL/GenBank/DDBJ whole genome shotgun (WGS) entry which is preliminary data.</text>
</comment>
<gene>
    <name evidence="2" type="ORF">dsat_0400</name>
</gene>
<dbReference type="AlphaFoldDB" id="S7UGJ9"/>
<protein>
    <submittedName>
        <fullName evidence="2">Uncharacterized protein</fullName>
    </submittedName>
</protein>
<dbReference type="STRING" id="1121439.dsat_0400"/>